<protein>
    <submittedName>
        <fullName evidence="1">Uncharacterized protein</fullName>
    </submittedName>
</protein>
<dbReference type="EMBL" id="CP096983">
    <property type="protein sequence ID" value="URZ11358.1"/>
    <property type="molecule type" value="Genomic_DNA"/>
</dbReference>
<sequence length="161" mass="18481">MKKLLIVRSASFQQLDLNLKAIEEKYKGYEISMLTHEHGVKLAEKYNDIKNIYVYRYKESFKKGNSVKEIENIKFDVIIVPVTNISGAGFFNVFKYALSINGDKIVMCNVVSELKDVSVSSLYVMRISNFIFRIVAFLITGVLGVILTPVLLWKFKSVRKK</sequence>
<dbReference type="STRING" id="84029.CROST_37190"/>
<dbReference type="AlphaFoldDB" id="A0A1S8MDD0"/>
<evidence type="ECO:0000313" key="1">
    <source>
        <dbReference type="EMBL" id="URZ11358.1"/>
    </source>
</evidence>
<dbReference type="RefSeq" id="WP_077832682.1">
    <property type="nucleotide sequence ID" value="NZ_CP096983.1"/>
</dbReference>
<name>A0A1S8MDD0_9CLOT</name>
<gene>
    <name evidence="1" type="ORF">CROST_020750</name>
</gene>
<organism evidence="1 2">
    <name type="scientific">Clostridium felsineum</name>
    <dbReference type="NCBI Taxonomy" id="36839"/>
    <lineage>
        <taxon>Bacteria</taxon>
        <taxon>Bacillati</taxon>
        <taxon>Bacillota</taxon>
        <taxon>Clostridia</taxon>
        <taxon>Eubacteriales</taxon>
        <taxon>Clostridiaceae</taxon>
        <taxon>Clostridium</taxon>
    </lineage>
</organism>
<dbReference type="KEGG" id="crw:CROST_020750"/>
<evidence type="ECO:0000313" key="2">
    <source>
        <dbReference type="Proteomes" id="UP000190951"/>
    </source>
</evidence>
<reference evidence="1 2" key="1">
    <citation type="submission" date="2022-04" db="EMBL/GenBank/DDBJ databases">
        <title>Genome sequence of C. roseum typestrain.</title>
        <authorList>
            <person name="Poehlein A."/>
            <person name="Schoch T."/>
            <person name="Duerre P."/>
            <person name="Daniel R."/>
        </authorList>
    </citation>
    <scope>NUCLEOTIDE SEQUENCE [LARGE SCALE GENOMIC DNA]</scope>
    <source>
        <strain evidence="1 2">DSM 7320</strain>
    </source>
</reference>
<dbReference type="Proteomes" id="UP000190951">
    <property type="component" value="Chromosome"/>
</dbReference>
<proteinExistence type="predicted"/>
<accession>A0A1S8MDD0</accession>
<keyword evidence="2" id="KW-1185">Reference proteome</keyword>